<keyword evidence="2" id="KW-1185">Reference proteome</keyword>
<sequence>MDSRRWDSGAVKKGMCGLDLLKDYGETNGRFQRIFRLMEMVLEIVSLGKIEEIWKLNKSDLDFNHLQDEIAQITRYDF</sequence>
<evidence type="ECO:0000313" key="2">
    <source>
        <dbReference type="Proteomes" id="UP000266723"/>
    </source>
</evidence>
<proteinExistence type="predicted"/>
<protein>
    <submittedName>
        <fullName evidence="1">Uncharacterized protein</fullName>
    </submittedName>
</protein>
<organism evidence="1 2">
    <name type="scientific">Brassica cretica</name>
    <name type="common">Mustard</name>
    <dbReference type="NCBI Taxonomy" id="69181"/>
    <lineage>
        <taxon>Eukaryota</taxon>
        <taxon>Viridiplantae</taxon>
        <taxon>Streptophyta</taxon>
        <taxon>Embryophyta</taxon>
        <taxon>Tracheophyta</taxon>
        <taxon>Spermatophyta</taxon>
        <taxon>Magnoliopsida</taxon>
        <taxon>eudicotyledons</taxon>
        <taxon>Gunneridae</taxon>
        <taxon>Pentapetalae</taxon>
        <taxon>rosids</taxon>
        <taxon>malvids</taxon>
        <taxon>Brassicales</taxon>
        <taxon>Brassicaceae</taxon>
        <taxon>Brassiceae</taxon>
        <taxon>Brassica</taxon>
    </lineage>
</organism>
<dbReference type="EMBL" id="QGKV02000649">
    <property type="protein sequence ID" value="KAF3581913.1"/>
    <property type="molecule type" value="Genomic_DNA"/>
</dbReference>
<accession>A0ABQ7DV33</accession>
<name>A0ABQ7DV33_BRACR</name>
<evidence type="ECO:0000313" key="1">
    <source>
        <dbReference type="EMBL" id="KAF3581913.1"/>
    </source>
</evidence>
<reference evidence="1 2" key="1">
    <citation type="journal article" date="2020" name="BMC Genomics">
        <title>Intraspecific diversification of the crop wild relative Brassica cretica Lam. using demographic model selection.</title>
        <authorList>
            <person name="Kioukis A."/>
            <person name="Michalopoulou V.A."/>
            <person name="Briers L."/>
            <person name="Pirintsos S."/>
            <person name="Studholme D.J."/>
            <person name="Pavlidis P."/>
            <person name="Sarris P.F."/>
        </authorList>
    </citation>
    <scope>NUCLEOTIDE SEQUENCE [LARGE SCALE GENOMIC DNA]</scope>
    <source>
        <strain evidence="2">cv. PFS-1207/04</strain>
    </source>
</reference>
<comment type="caution">
    <text evidence="1">The sequence shown here is derived from an EMBL/GenBank/DDBJ whole genome shotgun (WGS) entry which is preliminary data.</text>
</comment>
<gene>
    <name evidence="1" type="ORF">DY000_02032055</name>
</gene>
<dbReference type="Proteomes" id="UP000266723">
    <property type="component" value="Unassembled WGS sequence"/>
</dbReference>